<reference evidence="2" key="1">
    <citation type="submission" date="2021-06" db="EMBL/GenBank/DDBJ databases">
        <authorList>
            <person name="Kallberg Y."/>
            <person name="Tangrot J."/>
            <person name="Rosling A."/>
        </authorList>
    </citation>
    <scope>NUCLEOTIDE SEQUENCE</scope>
    <source>
        <strain evidence="2">MA453B</strain>
    </source>
</reference>
<gene>
    <name evidence="2" type="ORF">DERYTH_LOCUS2734</name>
</gene>
<name>A0A9N8ZJA5_9GLOM</name>
<accession>A0A9N8ZJA5</accession>
<evidence type="ECO:0000256" key="1">
    <source>
        <dbReference type="SAM" id="Phobius"/>
    </source>
</evidence>
<keyword evidence="3" id="KW-1185">Reference proteome</keyword>
<feature type="transmembrane region" description="Helical" evidence="1">
    <location>
        <begin position="74"/>
        <end position="98"/>
    </location>
</feature>
<dbReference type="OrthoDB" id="2400430at2759"/>
<proteinExistence type="predicted"/>
<keyword evidence="1" id="KW-0812">Transmembrane</keyword>
<keyword evidence="1" id="KW-1133">Transmembrane helix</keyword>
<dbReference type="EMBL" id="CAJVPY010000899">
    <property type="protein sequence ID" value="CAG8497658.1"/>
    <property type="molecule type" value="Genomic_DNA"/>
</dbReference>
<dbReference type="Proteomes" id="UP000789405">
    <property type="component" value="Unassembled WGS sequence"/>
</dbReference>
<comment type="caution">
    <text evidence="2">The sequence shown here is derived from an EMBL/GenBank/DDBJ whole genome shotgun (WGS) entry which is preliminary data.</text>
</comment>
<evidence type="ECO:0000313" key="3">
    <source>
        <dbReference type="Proteomes" id="UP000789405"/>
    </source>
</evidence>
<feature type="transmembrane region" description="Helical" evidence="1">
    <location>
        <begin position="51"/>
        <end position="68"/>
    </location>
</feature>
<keyword evidence="1" id="KW-0472">Membrane</keyword>
<protein>
    <submittedName>
        <fullName evidence="2">4267_t:CDS:1</fullName>
    </submittedName>
</protein>
<organism evidence="2 3">
    <name type="scientific">Dentiscutata erythropus</name>
    <dbReference type="NCBI Taxonomy" id="1348616"/>
    <lineage>
        <taxon>Eukaryota</taxon>
        <taxon>Fungi</taxon>
        <taxon>Fungi incertae sedis</taxon>
        <taxon>Mucoromycota</taxon>
        <taxon>Glomeromycotina</taxon>
        <taxon>Glomeromycetes</taxon>
        <taxon>Diversisporales</taxon>
        <taxon>Gigasporaceae</taxon>
        <taxon>Dentiscutata</taxon>
    </lineage>
</organism>
<sequence>MVRTIKLPLINGLVRADYSPTTYQGYFTITQFNDRVNQFNTTSRLYIEGKFVKYVLPVIILIGIPIVAKLTVDGYFFGVGCLIGILGFFLINFVNYALRPRSKFNREDNVKNLNWKLSVIHETNEDSSLLNRIRSNISVLQPVKLELAIELGTAAEPIFITPNINVIVHKNPSLRRTTITTHNYGATISGITATHHDTNFTSYNFCRNSEDLSRYNEKKHF</sequence>
<dbReference type="AlphaFoldDB" id="A0A9N8ZJA5"/>
<evidence type="ECO:0000313" key="2">
    <source>
        <dbReference type="EMBL" id="CAG8497658.1"/>
    </source>
</evidence>